<evidence type="ECO:0000313" key="3">
    <source>
        <dbReference type="Proteomes" id="UP001595789"/>
    </source>
</evidence>
<reference evidence="3" key="1">
    <citation type="journal article" date="2019" name="Int. J. Syst. Evol. Microbiol.">
        <title>The Global Catalogue of Microorganisms (GCM) 10K type strain sequencing project: providing services to taxonomists for standard genome sequencing and annotation.</title>
        <authorList>
            <consortium name="The Broad Institute Genomics Platform"/>
            <consortium name="The Broad Institute Genome Sequencing Center for Infectious Disease"/>
            <person name="Wu L."/>
            <person name="Ma J."/>
        </authorList>
    </citation>
    <scope>NUCLEOTIDE SEQUENCE [LARGE SCALE GENOMIC DNA]</scope>
    <source>
        <strain evidence="3">CCM 8691</strain>
    </source>
</reference>
<proteinExistence type="predicted"/>
<protein>
    <submittedName>
        <fullName evidence="2">SusE domain-containing protein</fullName>
    </submittedName>
</protein>
<dbReference type="CDD" id="cd12967">
    <property type="entry name" value="CBM_SusE-F_like_u1"/>
    <property type="match status" value="1"/>
</dbReference>
<comment type="caution">
    <text evidence="2">The sequence shown here is derived from an EMBL/GenBank/DDBJ whole genome shotgun (WGS) entry which is preliminary data.</text>
</comment>
<dbReference type="InterPro" id="IPR025970">
    <property type="entry name" value="SusE"/>
</dbReference>
<keyword evidence="3" id="KW-1185">Reference proteome</keyword>
<dbReference type="RefSeq" id="WP_378988625.1">
    <property type="nucleotide sequence ID" value="NZ_JBHSBW010000016.1"/>
</dbReference>
<sequence>MKSLILKSMALSLIAVSLWSCKKDETKAIATSGTGGALQTSATSVVLDKSKLTTNVITFTLNDASFGYQAAVSNVLQLAVKGTNFATPKEAILDAKAVTKAYNGLDFNNLLLSLGIPTTSNTDIEIRVKASISNNTAPVYSNVVTVSAKPFPLTAWIYVPGNYQGWNPATADSLISATGNGVYTGVIAFDGDKFKITPAKKWDIAYGDAGGGKISTSGADINSVTKGAKQLTVDLNANTFTLTPLVWSIIGNAVPGSNWSVDTDMKFINDGNNTWTITTPLTAGELKFRLNHDWGTSIGDGANNVVIASAGTYKLTLKLNADGKTGSFTAVKQ</sequence>
<dbReference type="Pfam" id="PF14292">
    <property type="entry name" value="SusE"/>
    <property type="match status" value="1"/>
</dbReference>
<feature type="domain" description="SusE outer membrane protein" evidence="1">
    <location>
        <begin position="23"/>
        <end position="129"/>
    </location>
</feature>
<name>A0ABV8PGX3_9SPHI</name>
<dbReference type="Gene3D" id="2.60.40.3620">
    <property type="match status" value="2"/>
</dbReference>
<dbReference type="Proteomes" id="UP001595789">
    <property type="component" value="Unassembled WGS sequence"/>
</dbReference>
<accession>A0ABV8PGX3</accession>
<organism evidence="2 3">
    <name type="scientific">Pedobacter lithocola</name>
    <dbReference type="NCBI Taxonomy" id="1908239"/>
    <lineage>
        <taxon>Bacteria</taxon>
        <taxon>Pseudomonadati</taxon>
        <taxon>Bacteroidota</taxon>
        <taxon>Sphingobacteriia</taxon>
        <taxon>Sphingobacteriales</taxon>
        <taxon>Sphingobacteriaceae</taxon>
        <taxon>Pedobacter</taxon>
    </lineage>
</organism>
<evidence type="ECO:0000313" key="2">
    <source>
        <dbReference type="EMBL" id="MFC4213427.1"/>
    </source>
</evidence>
<dbReference type="EMBL" id="JBHSBW010000016">
    <property type="protein sequence ID" value="MFC4213427.1"/>
    <property type="molecule type" value="Genomic_DNA"/>
</dbReference>
<evidence type="ECO:0000259" key="1">
    <source>
        <dbReference type="Pfam" id="PF14292"/>
    </source>
</evidence>
<gene>
    <name evidence="2" type="ORF">ACFOWA_19700</name>
</gene>